<sequence>MQIISVSSLKGGVGKTSVTLGLASAALAAGVRTLVVDLDPHADASTGLGVSPNATEPIGELLKSPRKASIDSDPAPSAWTAREQANGNPNAVLDVLPGSAMTGYYDRPDIRTRDLKRLQRVLEGAEKHYDLVLIDCPPSLSGLTRMAWYTSDGVLLVAEPALFSVAGTERALRALKLFRDEFHTTIDTYGVIANRYRRDSSEHAFRLNELSVMFGEGLVQPPIPETPNWQQIQGAAYAVHHWPGSAARDTAGAFEEALRTIAPDLPQLKEEKKKRNASRRGSGRRSRR</sequence>
<feature type="compositionally biased region" description="Basic residues" evidence="1">
    <location>
        <begin position="274"/>
        <end position="288"/>
    </location>
</feature>
<dbReference type="InterPro" id="IPR027417">
    <property type="entry name" value="P-loop_NTPase"/>
</dbReference>
<dbReference type="CDD" id="cd02042">
    <property type="entry name" value="ParAB_family"/>
    <property type="match status" value="1"/>
</dbReference>
<dbReference type="Pfam" id="PF13614">
    <property type="entry name" value="AAA_31"/>
    <property type="match status" value="1"/>
</dbReference>
<accession>A0ABU1YY53</accession>
<proteinExistence type="predicted"/>
<reference evidence="3" key="1">
    <citation type="submission" date="2023-07" db="EMBL/GenBank/DDBJ databases">
        <title>Sequencing the genomes of 1000 actinobacteria strains.</title>
        <authorList>
            <person name="Klenk H.-P."/>
        </authorList>
    </citation>
    <scope>NUCLEOTIDE SEQUENCE</scope>
    <source>
        <strain evidence="3">DSM 13068</strain>
    </source>
</reference>
<keyword evidence="4" id="KW-1185">Reference proteome</keyword>
<dbReference type="Proteomes" id="UP001180715">
    <property type="component" value="Unassembled WGS sequence"/>
</dbReference>
<protein>
    <submittedName>
        <fullName evidence="3">Cellulose biosynthesis protein BcsQ</fullName>
    </submittedName>
</protein>
<evidence type="ECO:0000313" key="4">
    <source>
        <dbReference type="Proteomes" id="UP001180715"/>
    </source>
</evidence>
<gene>
    <name evidence="3" type="ORF">J2S67_000560</name>
</gene>
<dbReference type="Gene3D" id="3.40.50.300">
    <property type="entry name" value="P-loop containing nucleotide triphosphate hydrolases"/>
    <property type="match status" value="1"/>
</dbReference>
<name>A0ABU1YY53_9MICC</name>
<dbReference type="EMBL" id="JAVDXX010000001">
    <property type="protein sequence ID" value="MDR7293292.1"/>
    <property type="molecule type" value="Genomic_DNA"/>
</dbReference>
<dbReference type="InterPro" id="IPR050678">
    <property type="entry name" value="DNA_Partitioning_ATPase"/>
</dbReference>
<feature type="region of interest" description="Disordered" evidence="1">
    <location>
        <begin position="264"/>
        <end position="288"/>
    </location>
</feature>
<feature type="region of interest" description="Disordered" evidence="1">
    <location>
        <begin position="45"/>
        <end position="83"/>
    </location>
</feature>
<dbReference type="PANTHER" id="PTHR13696">
    <property type="entry name" value="P-LOOP CONTAINING NUCLEOSIDE TRIPHOSPHATE HYDROLASE"/>
    <property type="match status" value="1"/>
</dbReference>
<feature type="domain" description="AAA" evidence="2">
    <location>
        <begin position="1"/>
        <end position="186"/>
    </location>
</feature>
<dbReference type="InterPro" id="IPR025669">
    <property type="entry name" value="AAA_dom"/>
</dbReference>
<dbReference type="PANTHER" id="PTHR13696:SF52">
    <property type="entry name" value="PARA FAMILY PROTEIN CT_582"/>
    <property type="match status" value="1"/>
</dbReference>
<dbReference type="SUPFAM" id="SSF52540">
    <property type="entry name" value="P-loop containing nucleoside triphosphate hydrolases"/>
    <property type="match status" value="1"/>
</dbReference>
<evidence type="ECO:0000259" key="2">
    <source>
        <dbReference type="Pfam" id="PF13614"/>
    </source>
</evidence>
<organism evidence="3 4">
    <name type="scientific">Pseudoglutamicibacter albus</name>
    <dbReference type="NCBI Taxonomy" id="98671"/>
    <lineage>
        <taxon>Bacteria</taxon>
        <taxon>Bacillati</taxon>
        <taxon>Actinomycetota</taxon>
        <taxon>Actinomycetes</taxon>
        <taxon>Micrococcales</taxon>
        <taxon>Micrococcaceae</taxon>
        <taxon>Pseudoglutamicibacter</taxon>
    </lineage>
</organism>
<dbReference type="RefSeq" id="WP_083285184.1">
    <property type="nucleotide sequence ID" value="NZ_JAKRCW010000007.1"/>
</dbReference>
<evidence type="ECO:0000256" key="1">
    <source>
        <dbReference type="SAM" id="MobiDB-lite"/>
    </source>
</evidence>
<comment type="caution">
    <text evidence="3">The sequence shown here is derived from an EMBL/GenBank/DDBJ whole genome shotgun (WGS) entry which is preliminary data.</text>
</comment>
<evidence type="ECO:0000313" key="3">
    <source>
        <dbReference type="EMBL" id="MDR7293292.1"/>
    </source>
</evidence>